<protein>
    <submittedName>
        <fullName evidence="4">Transmembrane protein, putative</fullName>
    </submittedName>
</protein>
<keyword evidence="5" id="KW-1185">Reference proteome</keyword>
<feature type="transmembrane region" description="Helical" evidence="2">
    <location>
        <begin position="429"/>
        <end position="448"/>
    </location>
</feature>
<sequence length="775" mass="90670">MFETLESNAQKFEGQLNSFKNLNVGSSLETPIPIEAGGMQRRIKQSQYNSKLDNSLNGETSYFYNPYQIPPNWKLAEIHKRATQVGKPKKQFESFKNSEVCPCCGFQLYKRQINMMDNYMLLSFLGSGYPLFFSFAKYCIYILATILLTSGFYNLWTNYQGNYCATKKQIKLGLPYACTADYISTLTLINKANNEKAIAMQNILNLITTLILIILCIFYRSEQKQIDYDVDAEEITPADYTIMVKGIPQDMTENQLKEYMVDFRREGEEDRDPLVVVDICYVYNVKNVKNVEDQIHKLVEQKKAALKNIDEDSEEFRVLTNEWDDKIYYQLLQSISYLRCVKDDKTQFTGYAFVSFDLEDDKQYVLQSTDQTLWEAIYDYFFSLSPEFKEIKLKQTNQILEITESPEPLDIIWENLTMKDSEKSGIRQTTRYATIAIIAVCAYIIYLLNKYQNDNSDNEDSNNSDLSFTNQILQQFSFNNLITSAAIIVINNFVITLSFTYFVHIECYNTRTVYNVSLAKRLTIALFVNSALVITFISFFVTKNVYQKGGLVYTTFYYFVIDIFLSFISSLIDEDYYVYLIKKWWYSRQGKKSRITQKEAHEIYQLPNHQIELCYAELMNNMCICVFFAPAIPIGLVFQLIGIFFYYWLTKYFLIRYKRMDCQISTALSLQMTNFLEMLIPTYSISCALFEYSAYGQISIIQIVTIVISVLFSAVPVQVILEYIIEFDVQVEDVNYMKAIHQFTSTYKRENPFTSFERRHFSRKYKDESFIQLDS</sequence>
<dbReference type="Proteomes" id="UP000009168">
    <property type="component" value="Unassembled WGS sequence"/>
</dbReference>
<evidence type="ECO:0000256" key="1">
    <source>
        <dbReference type="SAM" id="Coils"/>
    </source>
</evidence>
<feature type="transmembrane region" description="Helical" evidence="2">
    <location>
        <begin position="119"/>
        <end position="148"/>
    </location>
</feature>
<feature type="transmembrane region" description="Helical" evidence="2">
    <location>
        <begin position="625"/>
        <end position="649"/>
    </location>
</feature>
<dbReference type="KEGG" id="tet:TTHERM_00146300"/>
<accession>I7M0V7</accession>
<evidence type="ECO:0000256" key="2">
    <source>
        <dbReference type="SAM" id="Phobius"/>
    </source>
</evidence>
<dbReference type="Gene3D" id="3.30.70.330">
    <property type="match status" value="1"/>
</dbReference>
<dbReference type="GeneID" id="7840151"/>
<dbReference type="EMBL" id="GG662793">
    <property type="protein sequence ID" value="EAR91024.2"/>
    <property type="molecule type" value="Genomic_DNA"/>
</dbReference>
<feature type="transmembrane region" description="Helical" evidence="2">
    <location>
        <begin position="198"/>
        <end position="219"/>
    </location>
</feature>
<dbReference type="PANTHER" id="PTHR13018">
    <property type="entry name" value="PROBABLE MEMBRANE PROTEIN DUF221-RELATED"/>
    <property type="match status" value="1"/>
</dbReference>
<proteinExistence type="predicted"/>
<keyword evidence="2" id="KW-0472">Membrane</keyword>
<dbReference type="RefSeq" id="XP_001011269.2">
    <property type="nucleotide sequence ID" value="XM_001011269.2"/>
</dbReference>
<name>I7M0V7_TETTS</name>
<feature type="transmembrane region" description="Helical" evidence="2">
    <location>
        <begin position="524"/>
        <end position="542"/>
    </location>
</feature>
<dbReference type="AlphaFoldDB" id="I7M0V7"/>
<dbReference type="InParanoid" id="I7M0V7"/>
<dbReference type="InterPro" id="IPR045122">
    <property type="entry name" value="Csc1-like"/>
</dbReference>
<dbReference type="PANTHER" id="PTHR13018:SF83">
    <property type="entry name" value="RRM DOMAIN-CONTAINING PROTEIN"/>
    <property type="match status" value="1"/>
</dbReference>
<feature type="coiled-coil region" evidence="1">
    <location>
        <begin position="288"/>
        <end position="315"/>
    </location>
</feature>
<dbReference type="InterPro" id="IPR027815">
    <property type="entry name" value="CSC1/OSCA1-like_cyt"/>
</dbReference>
<evidence type="ECO:0000313" key="4">
    <source>
        <dbReference type="EMBL" id="EAR91024.2"/>
    </source>
</evidence>
<dbReference type="eggNOG" id="ENOG502SEJF">
    <property type="taxonomic scope" value="Eukaryota"/>
</dbReference>
<dbReference type="GO" id="GO:0005227">
    <property type="term" value="F:calcium-activated cation channel activity"/>
    <property type="evidence" value="ECO:0007669"/>
    <property type="project" value="InterPro"/>
</dbReference>
<dbReference type="Pfam" id="PF14703">
    <property type="entry name" value="PHM7_cyt"/>
    <property type="match status" value="1"/>
</dbReference>
<keyword evidence="2" id="KW-1133">Transmembrane helix</keyword>
<keyword evidence="2 4" id="KW-0812">Transmembrane</keyword>
<feature type="transmembrane region" description="Helical" evidence="2">
    <location>
        <begin position="700"/>
        <end position="721"/>
    </location>
</feature>
<organism evidence="4 5">
    <name type="scientific">Tetrahymena thermophila (strain SB210)</name>
    <dbReference type="NCBI Taxonomy" id="312017"/>
    <lineage>
        <taxon>Eukaryota</taxon>
        <taxon>Sar</taxon>
        <taxon>Alveolata</taxon>
        <taxon>Ciliophora</taxon>
        <taxon>Intramacronucleata</taxon>
        <taxon>Oligohymenophorea</taxon>
        <taxon>Hymenostomatida</taxon>
        <taxon>Tetrahymenina</taxon>
        <taxon>Tetrahymenidae</taxon>
        <taxon>Tetrahymena</taxon>
    </lineage>
</organism>
<reference evidence="5" key="1">
    <citation type="journal article" date="2006" name="PLoS Biol.">
        <title>Macronuclear genome sequence of the ciliate Tetrahymena thermophila, a model eukaryote.</title>
        <authorList>
            <person name="Eisen J.A."/>
            <person name="Coyne R.S."/>
            <person name="Wu M."/>
            <person name="Wu D."/>
            <person name="Thiagarajan M."/>
            <person name="Wortman J.R."/>
            <person name="Badger J.H."/>
            <person name="Ren Q."/>
            <person name="Amedeo P."/>
            <person name="Jones K.M."/>
            <person name="Tallon L.J."/>
            <person name="Delcher A.L."/>
            <person name="Salzberg S.L."/>
            <person name="Silva J.C."/>
            <person name="Haas B.J."/>
            <person name="Majoros W.H."/>
            <person name="Farzad M."/>
            <person name="Carlton J.M."/>
            <person name="Smith R.K. Jr."/>
            <person name="Garg J."/>
            <person name="Pearlman R.E."/>
            <person name="Karrer K.M."/>
            <person name="Sun L."/>
            <person name="Manning G."/>
            <person name="Elde N.C."/>
            <person name="Turkewitz A.P."/>
            <person name="Asai D.J."/>
            <person name="Wilkes D.E."/>
            <person name="Wang Y."/>
            <person name="Cai H."/>
            <person name="Collins K."/>
            <person name="Stewart B.A."/>
            <person name="Lee S.R."/>
            <person name="Wilamowska K."/>
            <person name="Weinberg Z."/>
            <person name="Ruzzo W.L."/>
            <person name="Wloga D."/>
            <person name="Gaertig J."/>
            <person name="Frankel J."/>
            <person name="Tsao C.-C."/>
            <person name="Gorovsky M.A."/>
            <person name="Keeling P.J."/>
            <person name="Waller R.F."/>
            <person name="Patron N.J."/>
            <person name="Cherry J.M."/>
            <person name="Stover N.A."/>
            <person name="Krieger C.J."/>
            <person name="del Toro C."/>
            <person name="Ryder H.F."/>
            <person name="Williamson S.C."/>
            <person name="Barbeau R.A."/>
            <person name="Hamilton E.P."/>
            <person name="Orias E."/>
        </authorList>
    </citation>
    <scope>NUCLEOTIDE SEQUENCE [LARGE SCALE GENOMIC DNA]</scope>
    <source>
        <strain evidence="5">SB210</strain>
    </source>
</reference>
<dbReference type="OrthoDB" id="197892at2759"/>
<gene>
    <name evidence="4" type="ORF">TTHERM_00146300</name>
</gene>
<dbReference type="InterPro" id="IPR012677">
    <property type="entry name" value="Nucleotide-bd_a/b_plait_sf"/>
</dbReference>
<keyword evidence="1" id="KW-0175">Coiled coil</keyword>
<feature type="transmembrane region" description="Helical" evidence="2">
    <location>
        <begin position="554"/>
        <end position="572"/>
    </location>
</feature>
<evidence type="ECO:0000259" key="3">
    <source>
        <dbReference type="Pfam" id="PF14703"/>
    </source>
</evidence>
<dbReference type="GO" id="GO:0005886">
    <property type="term" value="C:plasma membrane"/>
    <property type="evidence" value="ECO:0007669"/>
    <property type="project" value="TreeGrafter"/>
</dbReference>
<feature type="domain" description="CSC1/OSCA1-like cytosolic" evidence="3">
    <location>
        <begin position="239"/>
        <end position="415"/>
    </location>
</feature>
<feature type="transmembrane region" description="Helical" evidence="2">
    <location>
        <begin position="481"/>
        <end position="503"/>
    </location>
</feature>
<evidence type="ECO:0000313" key="5">
    <source>
        <dbReference type="Proteomes" id="UP000009168"/>
    </source>
</evidence>